<name>A0A8J7LK69_9RHOB</name>
<evidence type="ECO:0000313" key="2">
    <source>
        <dbReference type="EMBL" id="MBI1493295.1"/>
    </source>
</evidence>
<evidence type="ECO:0000313" key="3">
    <source>
        <dbReference type="Proteomes" id="UP000640583"/>
    </source>
</evidence>
<reference evidence="2" key="1">
    <citation type="submission" date="2020-10" db="EMBL/GenBank/DDBJ databases">
        <title>Paenihalocynthiibacter styelae gen. nov., sp. nov., isolated from stalked sea squirt Styela clava.</title>
        <authorList>
            <person name="Kim Y.-O."/>
            <person name="Yoon J.-H."/>
        </authorList>
    </citation>
    <scope>NUCLEOTIDE SEQUENCE</scope>
    <source>
        <strain evidence="2">MYP1-1</strain>
    </source>
</reference>
<dbReference type="InterPro" id="IPR000182">
    <property type="entry name" value="GNAT_dom"/>
</dbReference>
<dbReference type="Pfam" id="PF13302">
    <property type="entry name" value="Acetyltransf_3"/>
    <property type="match status" value="1"/>
</dbReference>
<dbReference type="AlphaFoldDB" id="A0A8J7LK69"/>
<comment type="caution">
    <text evidence="2">The sequence shown here is derived from an EMBL/GenBank/DDBJ whole genome shotgun (WGS) entry which is preliminary data.</text>
</comment>
<dbReference type="PANTHER" id="PTHR43792:SF16">
    <property type="entry name" value="N-ACETYLTRANSFERASE DOMAIN-CONTAINING PROTEIN"/>
    <property type="match status" value="1"/>
</dbReference>
<dbReference type="PROSITE" id="PS51186">
    <property type="entry name" value="GNAT"/>
    <property type="match status" value="1"/>
</dbReference>
<organism evidence="2 3">
    <name type="scientific">Halocynthiibacter styelae</name>
    <dbReference type="NCBI Taxonomy" id="2761955"/>
    <lineage>
        <taxon>Bacteria</taxon>
        <taxon>Pseudomonadati</taxon>
        <taxon>Pseudomonadota</taxon>
        <taxon>Alphaproteobacteria</taxon>
        <taxon>Rhodobacterales</taxon>
        <taxon>Paracoccaceae</taxon>
        <taxon>Halocynthiibacter</taxon>
    </lineage>
</organism>
<proteinExistence type="predicted"/>
<feature type="domain" description="N-acetyltransferase" evidence="1">
    <location>
        <begin position="15"/>
        <end position="171"/>
    </location>
</feature>
<dbReference type="RefSeq" id="WP_228848147.1">
    <property type="nucleotide sequence ID" value="NZ_JADCKQ010000004.1"/>
</dbReference>
<dbReference type="InterPro" id="IPR051531">
    <property type="entry name" value="N-acetyltransferase"/>
</dbReference>
<dbReference type="PANTHER" id="PTHR43792">
    <property type="entry name" value="GNAT FAMILY, PUTATIVE (AFU_ORTHOLOGUE AFUA_3G00765)-RELATED-RELATED"/>
    <property type="match status" value="1"/>
</dbReference>
<dbReference type="Gene3D" id="3.40.630.30">
    <property type="match status" value="1"/>
</dbReference>
<dbReference type="SUPFAM" id="SSF55729">
    <property type="entry name" value="Acyl-CoA N-acyltransferases (Nat)"/>
    <property type="match status" value="1"/>
</dbReference>
<dbReference type="GO" id="GO:0016747">
    <property type="term" value="F:acyltransferase activity, transferring groups other than amino-acyl groups"/>
    <property type="evidence" value="ECO:0007669"/>
    <property type="project" value="InterPro"/>
</dbReference>
<gene>
    <name evidence="2" type="ORF">H1D41_06590</name>
</gene>
<keyword evidence="3" id="KW-1185">Reference proteome</keyword>
<dbReference type="Proteomes" id="UP000640583">
    <property type="component" value="Unassembled WGS sequence"/>
</dbReference>
<evidence type="ECO:0000259" key="1">
    <source>
        <dbReference type="PROSITE" id="PS51186"/>
    </source>
</evidence>
<dbReference type="EMBL" id="JADCKQ010000004">
    <property type="protein sequence ID" value="MBI1493295.1"/>
    <property type="molecule type" value="Genomic_DNA"/>
</dbReference>
<sequence length="175" mass="19271">MVPPNFLPDLRTAGLHLRGPETRDIPGWYQRATDREAAALAGDRVPESISEGAIWLAGSMERTRAGERLQWVIDCPGAAENVGTVSLSLRTAEISFVIGRAFWGRGIATQAVRRVLAYGFDELGLNVVRAELVEGNIASQRLLTGCGFRITRRFVDESDGAHCLKMQLSETERLF</sequence>
<protein>
    <submittedName>
        <fullName evidence="2">GNAT family N-acetyltransferase</fullName>
    </submittedName>
</protein>
<dbReference type="InterPro" id="IPR016181">
    <property type="entry name" value="Acyl_CoA_acyltransferase"/>
</dbReference>
<accession>A0A8J7LK69</accession>